<protein>
    <recommendedName>
        <fullName evidence="1">Glyoxalase-like domain-containing protein</fullName>
    </recommendedName>
</protein>
<reference evidence="3" key="1">
    <citation type="submission" date="2017-05" db="EMBL/GenBank/DDBJ databases">
        <title>Complete and WGS of Bordetella genogroups.</title>
        <authorList>
            <person name="Spilker T."/>
            <person name="Lipuma J."/>
        </authorList>
    </citation>
    <scope>NUCLEOTIDE SEQUENCE [LARGE SCALE GENOMIC DNA]</scope>
    <source>
        <strain evidence="3">AU18089</strain>
    </source>
</reference>
<sequence>MKTFLDHIAVVAPDLASGADYVERALGVRPQPGGAHPRMGTHNLLMRLGENVYLEVIAPDPDAQPPGRARWFALDTIGPDTAPRLAAWVARTDDIVAARAACGAVPGEIEPMTRGALAWRITIPVDGALPEGGAAPALIQWDSAPHPASMLDDLGCTLRRLDVYHPEPSRVRRLLDALAFDGPVCVHGLPAGQALRLSADIQTPHGPRSLPLAGVA</sequence>
<evidence type="ECO:0000259" key="1">
    <source>
        <dbReference type="Pfam" id="PF13468"/>
    </source>
</evidence>
<comment type="caution">
    <text evidence="2">The sequence shown here is derived from an EMBL/GenBank/DDBJ whole genome shotgun (WGS) entry which is preliminary data.</text>
</comment>
<gene>
    <name evidence="2" type="ORF">CAL19_13005</name>
</gene>
<name>A0A261QZ48_9BORD</name>
<organism evidence="2 3">
    <name type="scientific">Bordetella genomosp. 7</name>
    <dbReference type="NCBI Taxonomy" id="1416805"/>
    <lineage>
        <taxon>Bacteria</taxon>
        <taxon>Pseudomonadati</taxon>
        <taxon>Pseudomonadota</taxon>
        <taxon>Betaproteobacteria</taxon>
        <taxon>Burkholderiales</taxon>
        <taxon>Alcaligenaceae</taxon>
        <taxon>Bordetella</taxon>
    </lineage>
</organism>
<dbReference type="RefSeq" id="WP_026640098.1">
    <property type="nucleotide sequence ID" value="NZ_NEVI01000017.1"/>
</dbReference>
<feature type="domain" description="Glyoxalase-like" evidence="1">
    <location>
        <begin position="5"/>
        <end position="178"/>
    </location>
</feature>
<dbReference type="AlphaFoldDB" id="A0A261QZ48"/>
<dbReference type="Pfam" id="PF13468">
    <property type="entry name" value="Glyoxalase_3"/>
    <property type="match status" value="1"/>
</dbReference>
<dbReference type="Proteomes" id="UP000216947">
    <property type="component" value="Unassembled WGS sequence"/>
</dbReference>
<keyword evidence="3" id="KW-1185">Reference proteome</keyword>
<dbReference type="EMBL" id="NEVK01000006">
    <property type="protein sequence ID" value="OZI17991.1"/>
    <property type="molecule type" value="Genomic_DNA"/>
</dbReference>
<evidence type="ECO:0000313" key="2">
    <source>
        <dbReference type="EMBL" id="OZI17991.1"/>
    </source>
</evidence>
<accession>A0A261QZ48</accession>
<dbReference type="InterPro" id="IPR025870">
    <property type="entry name" value="Glyoxalase-like_dom"/>
</dbReference>
<dbReference type="SUPFAM" id="SSF54593">
    <property type="entry name" value="Glyoxalase/Bleomycin resistance protein/Dihydroxybiphenyl dioxygenase"/>
    <property type="match status" value="1"/>
</dbReference>
<dbReference type="InterPro" id="IPR029068">
    <property type="entry name" value="Glyas_Bleomycin-R_OHBP_Dase"/>
</dbReference>
<proteinExistence type="predicted"/>
<dbReference type="OrthoDB" id="5801364at2"/>
<dbReference type="Gene3D" id="3.10.180.10">
    <property type="entry name" value="2,3-Dihydroxybiphenyl 1,2-Dioxygenase, domain 1"/>
    <property type="match status" value="1"/>
</dbReference>
<evidence type="ECO:0000313" key="3">
    <source>
        <dbReference type="Proteomes" id="UP000216947"/>
    </source>
</evidence>